<proteinExistence type="predicted"/>
<dbReference type="OMA" id="NDKLFQV"/>
<dbReference type="InterPro" id="IPR015943">
    <property type="entry name" value="WD40/YVTN_repeat-like_dom_sf"/>
</dbReference>
<dbReference type="EMBL" id="VRMN01000001">
    <property type="protein sequence ID" value="KAA8499841.1"/>
    <property type="molecule type" value="Genomic_DNA"/>
</dbReference>
<evidence type="ECO:0000256" key="1">
    <source>
        <dbReference type="SAM" id="MobiDB-lite"/>
    </source>
</evidence>
<evidence type="ECO:0000256" key="2">
    <source>
        <dbReference type="SAM" id="Phobius"/>
    </source>
</evidence>
<dbReference type="PANTHER" id="PTHR31270:SF1">
    <property type="entry name" value="GLUTAMINYL-PEPTIDE CYCLOTRANSFERASE"/>
    <property type="match status" value="1"/>
</dbReference>
<sequence>MAGDDPTQSFLATEDGAASRRSDAKKQALVDARESGRPWCRIVLVLLASALVVGAGVGLGLYFGLSAGQRDQGDDTPVDAQTGAGNESPEPVAASPTASASGTDTSGGPYPKVTNGSLLEYRIVNKIPHDPGAFTQGILYYAPEDVFYTSNGEYGKSNLRKVSAKDGKVLQEHILESQYFAEGLALHKDKLYQLTWQKQTGFIYDRSSLTQVGTWSYRGQGWGLTTGTEGKVMYMSDGTDIIRHLDPQSPSLDVIKEVHAHSPGENRLDKLDQLNELEFIDGELWANKWYSNRIYCFDPDTGNVNSQIDLSGLVQAQREQNRHADVLNGIAYDETTGRVWVTGKRWDTIYEIETLGVKH</sequence>
<feature type="transmembrane region" description="Helical" evidence="2">
    <location>
        <begin position="42"/>
        <end position="65"/>
    </location>
</feature>
<dbReference type="Pfam" id="PF05096">
    <property type="entry name" value="Glu_cyclase_2"/>
    <property type="match status" value="1"/>
</dbReference>
<keyword evidence="2" id="KW-0472">Membrane</keyword>
<dbReference type="SUPFAM" id="SSF50969">
    <property type="entry name" value="YVTN repeat-like/Quinoprotein amine dehydrogenase"/>
    <property type="match status" value="1"/>
</dbReference>
<name>A0A5J4Z7C5_PORPP</name>
<feature type="region of interest" description="Disordered" evidence="1">
    <location>
        <begin position="70"/>
        <end position="111"/>
    </location>
</feature>
<dbReference type="InterPro" id="IPR011044">
    <property type="entry name" value="Quino_amine_DH_bsu"/>
</dbReference>
<keyword evidence="2" id="KW-0812">Transmembrane</keyword>
<comment type="caution">
    <text evidence="3">The sequence shown here is derived from an EMBL/GenBank/DDBJ whole genome shotgun (WGS) entry which is preliminary data.</text>
</comment>
<keyword evidence="3" id="KW-0808">Transferase</keyword>
<dbReference type="Gene3D" id="2.130.10.10">
    <property type="entry name" value="YVTN repeat-like/Quinoprotein amine dehydrogenase"/>
    <property type="match status" value="1"/>
</dbReference>
<dbReference type="AlphaFoldDB" id="A0A5J4Z7C5"/>
<accession>A0A5J4Z7C5</accession>
<dbReference type="InterPro" id="IPR007788">
    <property type="entry name" value="QCT"/>
</dbReference>
<feature type="region of interest" description="Disordered" evidence="1">
    <location>
        <begin position="1"/>
        <end position="24"/>
    </location>
</feature>
<gene>
    <name evidence="3" type="ORF">FVE85_7426</name>
</gene>
<evidence type="ECO:0000313" key="4">
    <source>
        <dbReference type="Proteomes" id="UP000324585"/>
    </source>
</evidence>
<feature type="compositionally biased region" description="Polar residues" evidence="1">
    <location>
        <begin position="1"/>
        <end position="11"/>
    </location>
</feature>
<reference evidence="4" key="1">
    <citation type="journal article" date="2019" name="Nat. Commun.">
        <title>Expansion of phycobilisome linker gene families in mesophilic red algae.</title>
        <authorList>
            <person name="Lee J."/>
            <person name="Kim D."/>
            <person name="Bhattacharya D."/>
            <person name="Yoon H.S."/>
        </authorList>
    </citation>
    <scope>NUCLEOTIDE SEQUENCE [LARGE SCALE GENOMIC DNA]</scope>
    <source>
        <strain evidence="4">CCMP 1328</strain>
    </source>
</reference>
<keyword evidence="4" id="KW-1185">Reference proteome</keyword>
<protein>
    <submittedName>
        <fullName evidence="3">Glutaminyl-peptide cyclotransferase</fullName>
    </submittedName>
</protein>
<dbReference type="OrthoDB" id="3960at2759"/>
<evidence type="ECO:0000313" key="3">
    <source>
        <dbReference type="EMBL" id="KAA8499841.1"/>
    </source>
</evidence>
<dbReference type="GO" id="GO:0016603">
    <property type="term" value="F:glutaminyl-peptide cyclotransferase activity"/>
    <property type="evidence" value="ECO:0007669"/>
    <property type="project" value="InterPro"/>
</dbReference>
<feature type="compositionally biased region" description="Polar residues" evidence="1">
    <location>
        <begin position="96"/>
        <end position="106"/>
    </location>
</feature>
<dbReference type="PANTHER" id="PTHR31270">
    <property type="entry name" value="GLUTAMINYL-PEPTIDE CYCLOTRANSFERASE"/>
    <property type="match status" value="1"/>
</dbReference>
<keyword evidence="2" id="KW-1133">Transmembrane helix</keyword>
<dbReference type="Proteomes" id="UP000324585">
    <property type="component" value="Unassembled WGS sequence"/>
</dbReference>
<organism evidence="3 4">
    <name type="scientific">Porphyridium purpureum</name>
    <name type="common">Red alga</name>
    <name type="synonym">Porphyridium cruentum</name>
    <dbReference type="NCBI Taxonomy" id="35688"/>
    <lineage>
        <taxon>Eukaryota</taxon>
        <taxon>Rhodophyta</taxon>
        <taxon>Bangiophyceae</taxon>
        <taxon>Porphyridiales</taxon>
        <taxon>Porphyridiaceae</taxon>
        <taxon>Porphyridium</taxon>
    </lineage>
</organism>